<reference evidence="4" key="1">
    <citation type="submission" date="2010-08" db="EMBL/GenBank/DDBJ databases">
        <authorList>
            <consortium name="Caenorhabditis japonica Sequencing Consortium"/>
            <person name="Wilson R.K."/>
        </authorList>
    </citation>
    <scope>NUCLEOTIDE SEQUENCE [LARGE SCALE GENOMIC DNA]</scope>
    <source>
        <strain evidence="4">DF5081</strain>
    </source>
</reference>
<dbReference type="InterPro" id="IPR029033">
    <property type="entry name" value="His_PPase_superfam"/>
</dbReference>
<dbReference type="EnsemblMetazoa" id="CJA01571.1">
    <property type="protein sequence ID" value="CJA01571.1"/>
    <property type="gene ID" value="WBGene00120775"/>
</dbReference>
<dbReference type="SUPFAM" id="SSF53254">
    <property type="entry name" value="Phosphoglycerate mutase-like"/>
    <property type="match status" value="1"/>
</dbReference>
<keyword evidence="2" id="KW-0472">Membrane</keyword>
<proteinExistence type="predicted"/>
<sequence length="200" mass="21863">MTSGLKNSPSQSASSTSERPKEKAKASKAGGSKAKISIALIGGVVIVAVCIILAVYFLVIDSKTEAEPNIPKELVFAQIVFGNGAQPGQPPNSDFFGKKLEEKFKKQFPRGESQLIDRGYEHSQLLGKFLKKRYVDSGFLNSQMNPKEMYWKSRDLADCLSTAAAVGAAMFQTSPTKYLSVPIHSAKHSLKHFTNLIQPR</sequence>
<dbReference type="PANTHER" id="PTHR11567:SF196">
    <property type="entry name" value="ACID PHOSPHATASE FAMILY"/>
    <property type="match status" value="1"/>
</dbReference>
<feature type="region of interest" description="Disordered" evidence="1">
    <location>
        <begin position="1"/>
        <end position="28"/>
    </location>
</feature>
<dbReference type="AlphaFoldDB" id="A0A8R1HH64"/>
<feature type="compositionally biased region" description="Polar residues" evidence="1">
    <location>
        <begin position="1"/>
        <end position="17"/>
    </location>
</feature>
<keyword evidence="2" id="KW-1133">Transmembrane helix</keyword>
<dbReference type="Gene3D" id="3.40.50.1240">
    <property type="entry name" value="Phosphoglycerate mutase-like"/>
    <property type="match status" value="1"/>
</dbReference>
<dbReference type="GO" id="GO:0016791">
    <property type="term" value="F:phosphatase activity"/>
    <property type="evidence" value="ECO:0007669"/>
    <property type="project" value="TreeGrafter"/>
</dbReference>
<evidence type="ECO:0000256" key="1">
    <source>
        <dbReference type="SAM" id="MobiDB-lite"/>
    </source>
</evidence>
<feature type="transmembrane region" description="Helical" evidence="2">
    <location>
        <begin position="38"/>
        <end position="59"/>
    </location>
</feature>
<evidence type="ECO:0000313" key="4">
    <source>
        <dbReference type="Proteomes" id="UP000005237"/>
    </source>
</evidence>
<keyword evidence="4" id="KW-1185">Reference proteome</keyword>
<dbReference type="Proteomes" id="UP000005237">
    <property type="component" value="Unassembled WGS sequence"/>
</dbReference>
<dbReference type="InterPro" id="IPR050645">
    <property type="entry name" value="Histidine_acid_phosphatase"/>
</dbReference>
<evidence type="ECO:0000256" key="2">
    <source>
        <dbReference type="SAM" id="Phobius"/>
    </source>
</evidence>
<reference evidence="3" key="2">
    <citation type="submission" date="2022-06" db="UniProtKB">
        <authorList>
            <consortium name="EnsemblMetazoa"/>
        </authorList>
    </citation>
    <scope>IDENTIFICATION</scope>
    <source>
        <strain evidence="3">DF5081</strain>
    </source>
</reference>
<dbReference type="PANTHER" id="PTHR11567">
    <property type="entry name" value="ACID PHOSPHATASE-RELATED"/>
    <property type="match status" value="1"/>
</dbReference>
<protein>
    <submittedName>
        <fullName evidence="3">Uncharacterized protein</fullName>
    </submittedName>
</protein>
<keyword evidence="2" id="KW-0812">Transmembrane</keyword>
<organism evidence="3 4">
    <name type="scientific">Caenorhabditis japonica</name>
    <dbReference type="NCBI Taxonomy" id="281687"/>
    <lineage>
        <taxon>Eukaryota</taxon>
        <taxon>Metazoa</taxon>
        <taxon>Ecdysozoa</taxon>
        <taxon>Nematoda</taxon>
        <taxon>Chromadorea</taxon>
        <taxon>Rhabditida</taxon>
        <taxon>Rhabditina</taxon>
        <taxon>Rhabditomorpha</taxon>
        <taxon>Rhabditoidea</taxon>
        <taxon>Rhabditidae</taxon>
        <taxon>Peloderinae</taxon>
        <taxon>Caenorhabditis</taxon>
    </lineage>
</organism>
<accession>A0A8R1HH64</accession>
<name>A0A8R1HH64_CAEJA</name>
<evidence type="ECO:0000313" key="3">
    <source>
        <dbReference type="EnsemblMetazoa" id="CJA01571.1"/>
    </source>
</evidence>